<dbReference type="InterPro" id="IPR017972">
    <property type="entry name" value="Cyt_P450_CS"/>
</dbReference>
<dbReference type="GO" id="GO:0004497">
    <property type="term" value="F:monooxygenase activity"/>
    <property type="evidence" value="ECO:0007669"/>
    <property type="project" value="UniProtKB-KW"/>
</dbReference>
<dbReference type="Gene3D" id="1.10.630.10">
    <property type="entry name" value="Cytochrome P450"/>
    <property type="match status" value="1"/>
</dbReference>
<proteinExistence type="inferred from homology"/>
<dbReference type="PANTHER" id="PTHR46696">
    <property type="entry name" value="P450, PUTATIVE (EUROFUNG)-RELATED"/>
    <property type="match status" value="1"/>
</dbReference>
<dbReference type="Pfam" id="PF00067">
    <property type="entry name" value="p450"/>
    <property type="match status" value="1"/>
</dbReference>
<accession>A0A0C1Z5T9</accession>
<evidence type="ECO:0000256" key="3">
    <source>
        <dbReference type="ARBA" id="ARBA00022723"/>
    </source>
</evidence>
<evidence type="ECO:0000313" key="8">
    <source>
        <dbReference type="EMBL" id="KIG12979.1"/>
    </source>
</evidence>
<dbReference type="GO" id="GO:0005506">
    <property type="term" value="F:iron ion binding"/>
    <property type="evidence" value="ECO:0007669"/>
    <property type="project" value="InterPro"/>
</dbReference>
<dbReference type="FunFam" id="1.10.630.10:FF:000018">
    <property type="entry name" value="Cytochrome P450 monooxygenase"/>
    <property type="match status" value="1"/>
</dbReference>
<evidence type="ECO:0000256" key="7">
    <source>
        <dbReference type="RuleBase" id="RU000461"/>
    </source>
</evidence>
<evidence type="ECO:0000256" key="6">
    <source>
        <dbReference type="ARBA" id="ARBA00023033"/>
    </source>
</evidence>
<dbReference type="PRINTS" id="PR00385">
    <property type="entry name" value="P450"/>
</dbReference>
<reference evidence="8 9" key="1">
    <citation type="submission" date="2014-12" db="EMBL/GenBank/DDBJ databases">
        <title>Genome assembly of Enhygromyxa salina DSM 15201.</title>
        <authorList>
            <person name="Sharma G."/>
            <person name="Subramanian S."/>
        </authorList>
    </citation>
    <scope>NUCLEOTIDE SEQUENCE [LARGE SCALE GENOMIC DNA]</scope>
    <source>
        <strain evidence="8 9">DSM 15201</strain>
    </source>
</reference>
<evidence type="ECO:0000256" key="4">
    <source>
        <dbReference type="ARBA" id="ARBA00023002"/>
    </source>
</evidence>
<comment type="caution">
    <text evidence="8">The sequence shown here is derived from an EMBL/GenBank/DDBJ whole genome shotgun (WGS) entry which is preliminary data.</text>
</comment>
<evidence type="ECO:0000256" key="2">
    <source>
        <dbReference type="ARBA" id="ARBA00022617"/>
    </source>
</evidence>
<keyword evidence="6 7" id="KW-0503">Monooxygenase</keyword>
<keyword evidence="3 7" id="KW-0479">Metal-binding</keyword>
<dbReference type="InterPro" id="IPR001128">
    <property type="entry name" value="Cyt_P450"/>
</dbReference>
<dbReference type="GO" id="GO:0016705">
    <property type="term" value="F:oxidoreductase activity, acting on paired donors, with incorporation or reduction of molecular oxygen"/>
    <property type="evidence" value="ECO:0007669"/>
    <property type="project" value="InterPro"/>
</dbReference>
<evidence type="ECO:0000256" key="1">
    <source>
        <dbReference type="ARBA" id="ARBA00010617"/>
    </source>
</evidence>
<organism evidence="8 9">
    <name type="scientific">Enhygromyxa salina</name>
    <dbReference type="NCBI Taxonomy" id="215803"/>
    <lineage>
        <taxon>Bacteria</taxon>
        <taxon>Pseudomonadati</taxon>
        <taxon>Myxococcota</taxon>
        <taxon>Polyangia</taxon>
        <taxon>Nannocystales</taxon>
        <taxon>Nannocystaceae</taxon>
        <taxon>Enhygromyxa</taxon>
    </lineage>
</organism>
<dbReference type="EMBL" id="JMCC02000111">
    <property type="protein sequence ID" value="KIG12979.1"/>
    <property type="molecule type" value="Genomic_DNA"/>
</dbReference>
<sequence>MIEDLRPVIRGPVIPFSTSNRMQRINLFDPAVRDNPFPTYAQMRTESPVAMLDPGGMFALTRHADVVAAFRDTQTYSSEGFRAVFAPPWLGSNPTAESMLLMDPPAHTQNRALVSRAFIKPVMQQLERVIEEITNERLSAANIVAGEEFDVVAELAMPLAGGVITHALALPRELAPRMQTWTSAISKVTPVPPEPEVIAEIKASIAEQAEYLGAVVDARMNEPGDDLPSALCRAEIDGQRLSRDALIGFMFLLVGAGFETTIHLISKSAKLLAERPDVHDALREDPSKVGAFVEEMLRFDGPTHVLMRLTTRDVELHGVQIPAHSGVALVIGAANHDPDQFEAPERFDLDRQTKGALAFGHGPHVCIGAALARLEASICIRELITRFQRVELGPGPRDWNYALHVRGLNRLPVRFQR</sequence>
<keyword evidence="4 7" id="KW-0560">Oxidoreductase</keyword>
<name>A0A0C1Z5T9_9BACT</name>
<dbReference type="PRINTS" id="PR00359">
    <property type="entry name" value="BP450"/>
</dbReference>
<dbReference type="AlphaFoldDB" id="A0A0C1Z5T9"/>
<dbReference type="PANTHER" id="PTHR46696:SF1">
    <property type="entry name" value="CYTOCHROME P450 YJIB-RELATED"/>
    <property type="match status" value="1"/>
</dbReference>
<protein>
    <submittedName>
        <fullName evidence="8">Putative cytochrome P450 hydroxylase</fullName>
    </submittedName>
</protein>
<dbReference type="GO" id="GO:0020037">
    <property type="term" value="F:heme binding"/>
    <property type="evidence" value="ECO:0007669"/>
    <property type="project" value="InterPro"/>
</dbReference>
<evidence type="ECO:0000256" key="5">
    <source>
        <dbReference type="ARBA" id="ARBA00023004"/>
    </source>
</evidence>
<evidence type="ECO:0000313" key="9">
    <source>
        <dbReference type="Proteomes" id="UP000031599"/>
    </source>
</evidence>
<keyword evidence="2 7" id="KW-0349">Heme</keyword>
<dbReference type="InterPro" id="IPR036396">
    <property type="entry name" value="Cyt_P450_sf"/>
</dbReference>
<comment type="similarity">
    <text evidence="1 7">Belongs to the cytochrome P450 family.</text>
</comment>
<dbReference type="InterPro" id="IPR002397">
    <property type="entry name" value="Cyt_P450_B"/>
</dbReference>
<dbReference type="PROSITE" id="PS00086">
    <property type="entry name" value="CYTOCHROME_P450"/>
    <property type="match status" value="1"/>
</dbReference>
<keyword evidence="5 7" id="KW-0408">Iron</keyword>
<gene>
    <name evidence="8" type="ORF">DB30_00813</name>
</gene>
<dbReference type="SUPFAM" id="SSF48264">
    <property type="entry name" value="Cytochrome P450"/>
    <property type="match status" value="1"/>
</dbReference>
<dbReference type="Proteomes" id="UP000031599">
    <property type="component" value="Unassembled WGS sequence"/>
</dbReference>